<feature type="domain" description="OmpR/PhoB-type" evidence="10">
    <location>
        <begin position="123"/>
        <end position="219"/>
    </location>
</feature>
<dbReference type="SMART" id="SM00862">
    <property type="entry name" value="Trans_reg_C"/>
    <property type="match status" value="1"/>
</dbReference>
<evidence type="ECO:0000313" key="12">
    <source>
        <dbReference type="Proteomes" id="UP000051324"/>
    </source>
</evidence>
<dbReference type="GO" id="GO:0032993">
    <property type="term" value="C:protein-DNA complex"/>
    <property type="evidence" value="ECO:0007669"/>
    <property type="project" value="TreeGrafter"/>
</dbReference>
<dbReference type="SUPFAM" id="SSF52172">
    <property type="entry name" value="CheY-like"/>
    <property type="match status" value="1"/>
</dbReference>
<dbReference type="PROSITE" id="PS50110">
    <property type="entry name" value="RESPONSE_REGULATORY"/>
    <property type="match status" value="1"/>
</dbReference>
<organism evidence="11 12">
    <name type="scientific">Ligilactobacillus apodemi DSM 16634 = JCM 16172</name>
    <dbReference type="NCBI Taxonomy" id="1423724"/>
    <lineage>
        <taxon>Bacteria</taxon>
        <taxon>Bacillati</taxon>
        <taxon>Bacillota</taxon>
        <taxon>Bacilli</taxon>
        <taxon>Lactobacillales</taxon>
        <taxon>Lactobacillaceae</taxon>
        <taxon>Ligilactobacillus</taxon>
    </lineage>
</organism>
<evidence type="ECO:0000259" key="9">
    <source>
        <dbReference type="PROSITE" id="PS50110"/>
    </source>
</evidence>
<dbReference type="Proteomes" id="UP000051324">
    <property type="component" value="Unassembled WGS sequence"/>
</dbReference>
<dbReference type="CDD" id="cd00383">
    <property type="entry name" value="trans_reg_C"/>
    <property type="match status" value="1"/>
</dbReference>
<dbReference type="eggNOG" id="COG0745">
    <property type="taxonomic scope" value="Bacteria"/>
</dbReference>
<dbReference type="Gene3D" id="3.40.50.2300">
    <property type="match status" value="1"/>
</dbReference>
<evidence type="ECO:0000256" key="5">
    <source>
        <dbReference type="ARBA" id="ARBA00023159"/>
    </source>
</evidence>
<dbReference type="AlphaFoldDB" id="A0A0R1TPP0"/>
<dbReference type="InterPro" id="IPR001867">
    <property type="entry name" value="OmpR/PhoB-type_DNA-bd"/>
</dbReference>
<dbReference type="OrthoDB" id="9790442at2"/>
<keyword evidence="12" id="KW-1185">Reference proteome</keyword>
<dbReference type="Gene3D" id="1.10.10.10">
    <property type="entry name" value="Winged helix-like DNA-binding domain superfamily/Winged helix DNA-binding domain"/>
    <property type="match status" value="1"/>
</dbReference>
<dbReference type="Pfam" id="PF00486">
    <property type="entry name" value="Trans_reg_C"/>
    <property type="match status" value="1"/>
</dbReference>
<evidence type="ECO:0000256" key="4">
    <source>
        <dbReference type="ARBA" id="ARBA00023125"/>
    </source>
</evidence>
<dbReference type="GO" id="GO:0006355">
    <property type="term" value="P:regulation of DNA-templated transcription"/>
    <property type="evidence" value="ECO:0007669"/>
    <property type="project" value="InterPro"/>
</dbReference>
<evidence type="ECO:0000256" key="8">
    <source>
        <dbReference type="PROSITE-ProRule" id="PRU01091"/>
    </source>
</evidence>
<accession>A0A0R1TPP0</accession>
<protein>
    <submittedName>
        <fullName evidence="11">Subtilin biosynthesis regulatory protein SpaR</fullName>
    </submittedName>
</protein>
<keyword evidence="6" id="KW-0804">Transcription</keyword>
<keyword evidence="1 7" id="KW-0597">Phosphoprotein</keyword>
<dbReference type="GO" id="GO:0000156">
    <property type="term" value="F:phosphorelay response regulator activity"/>
    <property type="evidence" value="ECO:0007669"/>
    <property type="project" value="TreeGrafter"/>
</dbReference>
<dbReference type="PATRIC" id="fig|1423724.4.peg.697"/>
<dbReference type="InterPro" id="IPR001789">
    <property type="entry name" value="Sig_transdc_resp-reg_receiver"/>
</dbReference>
<evidence type="ECO:0000256" key="6">
    <source>
        <dbReference type="ARBA" id="ARBA00023163"/>
    </source>
</evidence>
<evidence type="ECO:0000259" key="10">
    <source>
        <dbReference type="PROSITE" id="PS51755"/>
    </source>
</evidence>
<proteinExistence type="predicted"/>
<feature type="modified residue" description="4-aspartylphosphate" evidence="7">
    <location>
        <position position="51"/>
    </location>
</feature>
<feature type="DNA-binding region" description="OmpR/PhoB-type" evidence="8">
    <location>
        <begin position="123"/>
        <end position="219"/>
    </location>
</feature>
<sequence>MTKILVVDDELDMLILIKNILKKRNYLVDVYQDPLEIVPNKLNNYDLILLDIMMPNIDGRTFCKNIRQRVDCPIIFLTAKTMEDDIVAGLASGGDDYLTKPFGINELLARVEAHLRREKREHHVALNLGDIRLDLAAHEVFINDEKVALTKAEYQLCELLARRKGQVFSREQLYEMIFGYDGTGNSAAIAEHVKNIRAKFQKHGVQPIETVWGVGYKWR</sequence>
<keyword evidence="3" id="KW-0805">Transcription regulation</keyword>
<dbReference type="RefSeq" id="WP_025086530.1">
    <property type="nucleotide sequence ID" value="NZ_AZFT01000053.1"/>
</dbReference>
<dbReference type="GO" id="GO:0005829">
    <property type="term" value="C:cytosol"/>
    <property type="evidence" value="ECO:0007669"/>
    <property type="project" value="TreeGrafter"/>
</dbReference>
<comment type="caution">
    <text evidence="11">The sequence shown here is derived from an EMBL/GenBank/DDBJ whole genome shotgun (WGS) entry which is preliminary data.</text>
</comment>
<evidence type="ECO:0000256" key="3">
    <source>
        <dbReference type="ARBA" id="ARBA00023015"/>
    </source>
</evidence>
<dbReference type="InterPro" id="IPR036388">
    <property type="entry name" value="WH-like_DNA-bd_sf"/>
</dbReference>
<dbReference type="InterPro" id="IPR011006">
    <property type="entry name" value="CheY-like_superfamily"/>
</dbReference>
<dbReference type="FunFam" id="1.10.10.10:FF:000018">
    <property type="entry name" value="DNA-binding response regulator ResD"/>
    <property type="match status" value="1"/>
</dbReference>
<feature type="domain" description="Response regulatory" evidence="9">
    <location>
        <begin position="3"/>
        <end position="115"/>
    </location>
</feature>
<keyword evidence="5" id="KW-0010">Activator</keyword>
<dbReference type="PROSITE" id="PS51755">
    <property type="entry name" value="OMPR_PHOB"/>
    <property type="match status" value="1"/>
</dbReference>
<keyword evidence="4 8" id="KW-0238">DNA-binding</keyword>
<gene>
    <name evidence="11" type="ORF">FC32_GL000660</name>
</gene>
<dbReference type="Gene3D" id="6.10.250.690">
    <property type="match status" value="1"/>
</dbReference>
<dbReference type="PANTHER" id="PTHR48111:SF2">
    <property type="entry name" value="RESPONSE REGULATOR SAER"/>
    <property type="match status" value="1"/>
</dbReference>
<reference evidence="11 12" key="1">
    <citation type="journal article" date="2015" name="Genome Announc.">
        <title>Expanding the biotechnology potential of lactobacilli through comparative genomics of 213 strains and associated genera.</title>
        <authorList>
            <person name="Sun Z."/>
            <person name="Harris H.M."/>
            <person name="McCann A."/>
            <person name="Guo C."/>
            <person name="Argimon S."/>
            <person name="Zhang W."/>
            <person name="Yang X."/>
            <person name="Jeffery I.B."/>
            <person name="Cooney J.C."/>
            <person name="Kagawa T.F."/>
            <person name="Liu W."/>
            <person name="Song Y."/>
            <person name="Salvetti E."/>
            <person name="Wrobel A."/>
            <person name="Rasinkangas P."/>
            <person name="Parkhill J."/>
            <person name="Rea M.C."/>
            <person name="O'Sullivan O."/>
            <person name="Ritari J."/>
            <person name="Douillard F.P."/>
            <person name="Paul Ross R."/>
            <person name="Yang R."/>
            <person name="Briner A.E."/>
            <person name="Felis G.E."/>
            <person name="de Vos W.M."/>
            <person name="Barrangou R."/>
            <person name="Klaenhammer T.R."/>
            <person name="Caufield P.W."/>
            <person name="Cui Y."/>
            <person name="Zhang H."/>
            <person name="O'Toole P.W."/>
        </authorList>
    </citation>
    <scope>NUCLEOTIDE SEQUENCE [LARGE SCALE GENOMIC DNA]</scope>
    <source>
        <strain evidence="11 12">DSM 16634</strain>
    </source>
</reference>
<dbReference type="EMBL" id="AZFT01000053">
    <property type="protein sequence ID" value="KRL83409.1"/>
    <property type="molecule type" value="Genomic_DNA"/>
</dbReference>
<name>A0A0R1TPP0_9LACO</name>
<dbReference type="SMART" id="SM00448">
    <property type="entry name" value="REC"/>
    <property type="match status" value="1"/>
</dbReference>
<dbReference type="InterPro" id="IPR039420">
    <property type="entry name" value="WalR-like"/>
</dbReference>
<evidence type="ECO:0000256" key="1">
    <source>
        <dbReference type="ARBA" id="ARBA00022553"/>
    </source>
</evidence>
<dbReference type="Pfam" id="PF00072">
    <property type="entry name" value="Response_reg"/>
    <property type="match status" value="1"/>
</dbReference>
<dbReference type="CDD" id="cd17574">
    <property type="entry name" value="REC_OmpR"/>
    <property type="match status" value="1"/>
</dbReference>
<dbReference type="STRING" id="1423724.FC32_GL000660"/>
<evidence type="ECO:0000313" key="11">
    <source>
        <dbReference type="EMBL" id="KRL83409.1"/>
    </source>
</evidence>
<evidence type="ECO:0000256" key="2">
    <source>
        <dbReference type="ARBA" id="ARBA00023012"/>
    </source>
</evidence>
<evidence type="ECO:0000256" key="7">
    <source>
        <dbReference type="PROSITE-ProRule" id="PRU00169"/>
    </source>
</evidence>
<keyword evidence="2" id="KW-0902">Two-component regulatory system</keyword>
<dbReference type="GO" id="GO:0000976">
    <property type="term" value="F:transcription cis-regulatory region binding"/>
    <property type="evidence" value="ECO:0007669"/>
    <property type="project" value="TreeGrafter"/>
</dbReference>
<dbReference type="PANTHER" id="PTHR48111">
    <property type="entry name" value="REGULATOR OF RPOS"/>
    <property type="match status" value="1"/>
</dbReference>